<sequence length="81" mass="8740">MRAQARRLASTVLCSFSSSNSDNKQYLCLAGVKTLIRVNLLRSTNSARPLPPFISTARGSLAAEVGVRPTSAMPLNKFNCI</sequence>
<dbReference type="Proteomes" id="UP001418222">
    <property type="component" value="Unassembled WGS sequence"/>
</dbReference>
<comment type="caution">
    <text evidence="1">The sequence shown here is derived from an EMBL/GenBank/DDBJ whole genome shotgun (WGS) entry which is preliminary data.</text>
</comment>
<reference evidence="1 2" key="1">
    <citation type="journal article" date="2022" name="Nat. Plants">
        <title>Genomes of leafy and leafless Platanthera orchids illuminate the evolution of mycoheterotrophy.</title>
        <authorList>
            <person name="Li M.H."/>
            <person name="Liu K.W."/>
            <person name="Li Z."/>
            <person name="Lu H.C."/>
            <person name="Ye Q.L."/>
            <person name="Zhang D."/>
            <person name="Wang J.Y."/>
            <person name="Li Y.F."/>
            <person name="Zhong Z.M."/>
            <person name="Liu X."/>
            <person name="Yu X."/>
            <person name="Liu D.K."/>
            <person name="Tu X.D."/>
            <person name="Liu B."/>
            <person name="Hao Y."/>
            <person name="Liao X.Y."/>
            <person name="Jiang Y.T."/>
            <person name="Sun W.H."/>
            <person name="Chen J."/>
            <person name="Chen Y.Q."/>
            <person name="Ai Y."/>
            <person name="Zhai J.W."/>
            <person name="Wu S.S."/>
            <person name="Zhou Z."/>
            <person name="Hsiao Y.Y."/>
            <person name="Wu W.L."/>
            <person name="Chen Y.Y."/>
            <person name="Lin Y.F."/>
            <person name="Hsu J.L."/>
            <person name="Li C.Y."/>
            <person name="Wang Z.W."/>
            <person name="Zhao X."/>
            <person name="Zhong W.Y."/>
            <person name="Ma X.K."/>
            <person name="Ma L."/>
            <person name="Huang J."/>
            <person name="Chen G.Z."/>
            <person name="Huang M.Z."/>
            <person name="Huang L."/>
            <person name="Peng D.H."/>
            <person name="Luo Y.B."/>
            <person name="Zou S.Q."/>
            <person name="Chen S.P."/>
            <person name="Lan S."/>
            <person name="Tsai W.C."/>
            <person name="Van de Peer Y."/>
            <person name="Liu Z.J."/>
        </authorList>
    </citation>
    <scope>NUCLEOTIDE SEQUENCE [LARGE SCALE GENOMIC DNA]</scope>
    <source>
        <strain evidence="1">Lor287</strain>
    </source>
</reference>
<dbReference type="EMBL" id="JBBWWQ010000021">
    <property type="protein sequence ID" value="KAK8914547.1"/>
    <property type="molecule type" value="Genomic_DNA"/>
</dbReference>
<accession>A0AAP0AUG5</accession>
<keyword evidence="2" id="KW-1185">Reference proteome</keyword>
<dbReference type="AlphaFoldDB" id="A0AAP0AUG5"/>
<evidence type="ECO:0000313" key="2">
    <source>
        <dbReference type="Proteomes" id="UP001418222"/>
    </source>
</evidence>
<name>A0AAP0AUG5_9ASPA</name>
<protein>
    <submittedName>
        <fullName evidence="1">Uncharacterized protein</fullName>
    </submittedName>
</protein>
<gene>
    <name evidence="1" type="ORF">KSP39_PZI023540</name>
</gene>
<proteinExistence type="predicted"/>
<evidence type="ECO:0000313" key="1">
    <source>
        <dbReference type="EMBL" id="KAK8914547.1"/>
    </source>
</evidence>
<organism evidence="1 2">
    <name type="scientific">Platanthera zijinensis</name>
    <dbReference type="NCBI Taxonomy" id="2320716"/>
    <lineage>
        <taxon>Eukaryota</taxon>
        <taxon>Viridiplantae</taxon>
        <taxon>Streptophyta</taxon>
        <taxon>Embryophyta</taxon>
        <taxon>Tracheophyta</taxon>
        <taxon>Spermatophyta</taxon>
        <taxon>Magnoliopsida</taxon>
        <taxon>Liliopsida</taxon>
        <taxon>Asparagales</taxon>
        <taxon>Orchidaceae</taxon>
        <taxon>Orchidoideae</taxon>
        <taxon>Orchideae</taxon>
        <taxon>Orchidinae</taxon>
        <taxon>Platanthera</taxon>
    </lineage>
</organism>